<evidence type="ECO:0000313" key="2">
    <source>
        <dbReference type="EMBL" id="QHT32890.1"/>
    </source>
</evidence>
<protein>
    <submittedName>
        <fullName evidence="2">Uncharacterized protein</fullName>
    </submittedName>
</protein>
<reference evidence="2" key="1">
    <citation type="journal article" date="2020" name="Nature">
        <title>Giant virus diversity and host interactions through global metagenomics.</title>
        <authorList>
            <person name="Schulz F."/>
            <person name="Roux S."/>
            <person name="Paez-Espino D."/>
            <person name="Jungbluth S."/>
            <person name="Walsh D.A."/>
            <person name="Denef V.J."/>
            <person name="McMahon K.D."/>
            <person name="Konstantinidis K.T."/>
            <person name="Eloe-Fadrosh E.A."/>
            <person name="Kyrpides N.C."/>
            <person name="Woyke T."/>
        </authorList>
    </citation>
    <scope>NUCLEOTIDE SEQUENCE</scope>
    <source>
        <strain evidence="2">GVMAG-M-3300009161-30</strain>
    </source>
</reference>
<feature type="region of interest" description="Disordered" evidence="1">
    <location>
        <begin position="66"/>
        <end position="100"/>
    </location>
</feature>
<dbReference type="EMBL" id="MN738953">
    <property type="protein sequence ID" value="QHT32890.1"/>
    <property type="molecule type" value="Genomic_DNA"/>
</dbReference>
<proteinExistence type="predicted"/>
<dbReference type="AlphaFoldDB" id="A0A6C0EXC2"/>
<accession>A0A6C0EXC2</accession>
<name>A0A6C0EXC2_9ZZZZ</name>
<organism evidence="2">
    <name type="scientific">viral metagenome</name>
    <dbReference type="NCBI Taxonomy" id="1070528"/>
    <lineage>
        <taxon>unclassified sequences</taxon>
        <taxon>metagenomes</taxon>
        <taxon>organismal metagenomes</taxon>
    </lineage>
</organism>
<evidence type="ECO:0000256" key="1">
    <source>
        <dbReference type="SAM" id="MobiDB-lite"/>
    </source>
</evidence>
<feature type="compositionally biased region" description="Basic residues" evidence="1">
    <location>
        <begin position="74"/>
        <end position="100"/>
    </location>
</feature>
<sequence length="100" mass="11813">MNITYNNFIFIFLYKYIYIMRRGDVWNKGANIFASKETIAKKNECLSRAKGNKYTMFGSCIDKEGHSVSLSGGKSRRKRSGRKRTIKNRSRRHRSRRARK</sequence>